<accession>A0A1G9Y8E5</accession>
<evidence type="ECO:0000313" key="2">
    <source>
        <dbReference type="Proteomes" id="UP000199440"/>
    </source>
</evidence>
<proteinExistence type="predicted"/>
<dbReference type="EMBL" id="FNGV01000021">
    <property type="protein sequence ID" value="SDN05422.1"/>
    <property type="molecule type" value="Genomic_DNA"/>
</dbReference>
<sequence length="217" mass="24588">MTSFSKFPTKIPNSIFIGIFSTFGQEDHIQNVDVNPVLSLGNDIKGPAVENDGNTFTENLEEEVLVKIVYEKCKTPVFKRILKGIFDNYIRFKQGGNRFLIDSVRYSIFRMKKGKKQDEIWVRESEMGQPNNLAIAPYGNDLNVNESVKGILGINDTVVIASKIGKIIKEVQLMGVKPLNIIFAGANGKSSFFYHGQTRLFCNITSPEFRYFTHKKH</sequence>
<dbReference type="AlphaFoldDB" id="A0A1G9Y8E5"/>
<organism evidence="1 2">
    <name type="scientific">Kriegella aquimaris</name>
    <dbReference type="NCBI Taxonomy" id="192904"/>
    <lineage>
        <taxon>Bacteria</taxon>
        <taxon>Pseudomonadati</taxon>
        <taxon>Bacteroidota</taxon>
        <taxon>Flavobacteriia</taxon>
        <taxon>Flavobacteriales</taxon>
        <taxon>Flavobacteriaceae</taxon>
        <taxon>Kriegella</taxon>
    </lineage>
</organism>
<dbReference type="RefSeq" id="WP_089895568.1">
    <property type="nucleotide sequence ID" value="NZ_FNGV01000021.1"/>
</dbReference>
<evidence type="ECO:0000313" key="1">
    <source>
        <dbReference type="EMBL" id="SDN05422.1"/>
    </source>
</evidence>
<keyword evidence="2" id="KW-1185">Reference proteome</keyword>
<reference evidence="1 2" key="1">
    <citation type="submission" date="2016-10" db="EMBL/GenBank/DDBJ databases">
        <authorList>
            <person name="de Groot N.N."/>
        </authorList>
    </citation>
    <scope>NUCLEOTIDE SEQUENCE [LARGE SCALE GENOMIC DNA]</scope>
    <source>
        <strain evidence="1 2">DSM 19886</strain>
    </source>
</reference>
<dbReference type="Proteomes" id="UP000199440">
    <property type="component" value="Unassembled WGS sequence"/>
</dbReference>
<name>A0A1G9Y8E5_9FLAO</name>
<dbReference type="STRING" id="192904.SAMN04488514_12130"/>
<protein>
    <submittedName>
        <fullName evidence="1">Uncharacterized protein</fullName>
    </submittedName>
</protein>
<dbReference type="OrthoDB" id="241638at2"/>
<gene>
    <name evidence="1" type="ORF">SAMN04488514_12130</name>
</gene>